<proteinExistence type="predicted"/>
<dbReference type="AlphaFoldDB" id="A0A0S6UFA6"/>
<accession>A0A0S6UFA6</accession>
<dbReference type="Gene3D" id="3.40.50.11440">
    <property type="match status" value="1"/>
</dbReference>
<sequence length="427" mass="46609">MSCRLSLPYGTYRLTFHIPEEKIKAVLSPVAMKEIPSTEVEIQRALENPIGCQSLGTMVSPTSRVLLLCDDNTRPTPANIIVPAILRELESGGVRKENIKILMALGTHRPMTLEELQQKLGAEVLAQVEVINHDFRNPDALYDFGLTANGTPVKVNRLVLEADVVIGIGSIVPHHIPGYSGGAKIVQPGICGEDTTAATHLLSVRTRRNMLGIVENKVREEMEAIADRAGVKYIFNTVLDPQGRVVKAFFGDIRQAFRAGVEISRQVYGIPAPGRTPIVLASSHPCDIEFWQAHKTLYPCDMLVEEGGTIIIVTPCPEGVAVTHPEMLEFAGQKPEDIDAQIEEGRIKDKVAGALALAWAKVRQHAEVCLVSDGIKAEVAAKLGFKHADTIEEALEMTWARLGKEARVTVLTHGADTLPLLPEDKLE</sequence>
<dbReference type="Gene3D" id="3.90.226.30">
    <property type="match status" value="1"/>
</dbReference>
<dbReference type="Pfam" id="PF09861">
    <property type="entry name" value="Lar_N"/>
    <property type="match status" value="1"/>
</dbReference>
<dbReference type="InterPro" id="IPR047926">
    <property type="entry name" value="Ni_dep_LarA"/>
</dbReference>
<evidence type="ECO:0000259" key="1">
    <source>
        <dbReference type="Pfam" id="PF09861"/>
    </source>
</evidence>
<organism evidence="3">
    <name type="scientific">Moorella thermoacetica Y72</name>
    <dbReference type="NCBI Taxonomy" id="1325331"/>
    <lineage>
        <taxon>Bacteria</taxon>
        <taxon>Bacillati</taxon>
        <taxon>Bacillota</taxon>
        <taxon>Clostridia</taxon>
        <taxon>Neomoorellales</taxon>
        <taxon>Neomoorellaceae</taxon>
        <taxon>Neomoorella</taxon>
    </lineage>
</organism>
<dbReference type="InterPro" id="IPR043166">
    <property type="entry name" value="LarA-like_C"/>
</dbReference>
<evidence type="ECO:0000313" key="3">
    <source>
        <dbReference type="EMBL" id="GAF26435.1"/>
    </source>
</evidence>
<gene>
    <name evidence="3" type="ORF">MTY_1775</name>
</gene>
<dbReference type="NCBIfam" id="NF033504">
    <property type="entry name" value="Ni_dep_LarA"/>
    <property type="match status" value="1"/>
</dbReference>
<feature type="domain" description="Lactate racemase C-terminal" evidence="2">
    <location>
        <begin position="282"/>
        <end position="415"/>
    </location>
</feature>
<dbReference type="RefSeq" id="WP_025774152.1">
    <property type="nucleotide sequence ID" value="NZ_DF238840.1"/>
</dbReference>
<dbReference type="InterPro" id="IPR048068">
    <property type="entry name" value="LarA-like"/>
</dbReference>
<dbReference type="PANTHER" id="PTHR33171">
    <property type="entry name" value="LAR_N DOMAIN-CONTAINING PROTEIN"/>
    <property type="match status" value="1"/>
</dbReference>
<dbReference type="EMBL" id="DF238840">
    <property type="protein sequence ID" value="GAF26435.1"/>
    <property type="molecule type" value="Genomic_DNA"/>
</dbReference>
<reference evidence="3" key="1">
    <citation type="journal article" date="2014" name="Gene">
        <title>Genome-guided analysis of transformation efficiency and carbon dioxide assimilation by Moorella thermoacetica Y72.</title>
        <authorList>
            <person name="Tsukahara K."/>
            <person name="Kita A."/>
            <person name="Nakashimada Y."/>
            <person name="Hoshino T."/>
            <person name="Murakami K."/>
        </authorList>
    </citation>
    <scope>NUCLEOTIDE SEQUENCE [LARGE SCALE GENOMIC DNA]</scope>
    <source>
        <strain evidence="3">Y72</strain>
    </source>
</reference>
<evidence type="ECO:0000259" key="2">
    <source>
        <dbReference type="Pfam" id="PF21113"/>
    </source>
</evidence>
<name>A0A0S6UFA6_NEOTH</name>
<protein>
    <submittedName>
        <fullName evidence="3">Uncharacterized conserved protein</fullName>
    </submittedName>
</protein>
<dbReference type="InterPro" id="IPR018657">
    <property type="entry name" value="LarA-like_N"/>
</dbReference>
<dbReference type="PANTHER" id="PTHR33171:SF17">
    <property type="entry name" value="LARA-LIKE N-TERMINAL DOMAIN-CONTAINING PROTEIN"/>
    <property type="match status" value="1"/>
</dbReference>
<feature type="domain" description="LarA-like N-terminal" evidence="1">
    <location>
        <begin position="9"/>
        <end position="208"/>
    </location>
</feature>
<dbReference type="Pfam" id="PF21113">
    <property type="entry name" value="LarA_C"/>
    <property type="match status" value="1"/>
</dbReference>
<dbReference type="Proteomes" id="UP000063718">
    <property type="component" value="Unassembled WGS sequence"/>
</dbReference>
<dbReference type="GO" id="GO:0050043">
    <property type="term" value="F:lactate racemase activity"/>
    <property type="evidence" value="ECO:0007669"/>
    <property type="project" value="InterPro"/>
</dbReference>
<dbReference type="InterPro" id="IPR048520">
    <property type="entry name" value="LarA_C"/>
</dbReference>